<feature type="chain" id="PRO_5006035770" description="DUF7933 domain-containing protein" evidence="1">
    <location>
        <begin position="32"/>
        <end position="558"/>
    </location>
</feature>
<protein>
    <recommendedName>
        <fullName evidence="2">DUF7933 domain-containing protein</fullName>
    </recommendedName>
</protein>
<dbReference type="Proteomes" id="UP000063699">
    <property type="component" value="Chromosome"/>
</dbReference>
<dbReference type="Pfam" id="PF25564">
    <property type="entry name" value="DUF7933"/>
    <property type="match status" value="1"/>
</dbReference>
<feature type="signal peptide" evidence="1">
    <location>
        <begin position="1"/>
        <end position="31"/>
    </location>
</feature>
<organism evidence="3 4">
    <name type="scientific">Kibdelosporangium phytohabitans</name>
    <dbReference type="NCBI Taxonomy" id="860235"/>
    <lineage>
        <taxon>Bacteria</taxon>
        <taxon>Bacillati</taxon>
        <taxon>Actinomycetota</taxon>
        <taxon>Actinomycetes</taxon>
        <taxon>Pseudonocardiales</taxon>
        <taxon>Pseudonocardiaceae</taxon>
        <taxon>Kibdelosporangium</taxon>
    </lineage>
</organism>
<dbReference type="AlphaFoldDB" id="A0A0N9I2E2"/>
<name>A0A0N9I2E2_9PSEU</name>
<keyword evidence="1" id="KW-0732">Signal</keyword>
<dbReference type="NCBIfam" id="NF040603">
    <property type="entry name" value="choice_anch_P"/>
    <property type="match status" value="1"/>
</dbReference>
<proteinExistence type="predicted"/>
<keyword evidence="4" id="KW-1185">Reference proteome</keyword>
<dbReference type="STRING" id="860235.AOZ06_25695"/>
<evidence type="ECO:0000313" key="3">
    <source>
        <dbReference type="EMBL" id="ALG09840.1"/>
    </source>
</evidence>
<evidence type="ECO:0000259" key="2">
    <source>
        <dbReference type="Pfam" id="PF25564"/>
    </source>
</evidence>
<dbReference type="OrthoDB" id="134475at2"/>
<dbReference type="EMBL" id="CP012752">
    <property type="protein sequence ID" value="ALG09840.1"/>
    <property type="molecule type" value="Genomic_DNA"/>
</dbReference>
<evidence type="ECO:0000256" key="1">
    <source>
        <dbReference type="SAM" id="SignalP"/>
    </source>
</evidence>
<dbReference type="NCBIfam" id="TIGR01451">
    <property type="entry name" value="B_ant_repeat"/>
    <property type="match status" value="1"/>
</dbReference>
<reference evidence="3" key="1">
    <citation type="submission" date="2015-07" db="EMBL/GenBank/DDBJ databases">
        <title>Genome sequencing of Kibdelosporangium phytohabitans.</title>
        <authorList>
            <person name="Qin S."/>
            <person name="Xing K."/>
        </authorList>
    </citation>
    <scope>NUCLEOTIDE SEQUENCE [LARGE SCALE GENOMIC DNA]</scope>
    <source>
        <strain evidence="3">KLBMP1111</strain>
    </source>
</reference>
<gene>
    <name evidence="3" type="ORF">AOZ06_25695</name>
</gene>
<evidence type="ECO:0000313" key="4">
    <source>
        <dbReference type="Proteomes" id="UP000063699"/>
    </source>
</evidence>
<sequence length="558" mass="55844">MGKTRSSRLTIVLGAAVVATLAAPLSSPVFADPGVPQAPTVVFAEGFEFGQGATPQLVTGYTGPPPVSQQYTADPAWLTACNGWITSLQNSPVEPPGAACGGFWTQAQQLSAALGQWAGGDAATNHSVIGYTSANPGPDKVQIETTQPIPLSGASRFLTFSVDAAARGCQGSHPRLKFYLVDGPAAIPTFSSPIDPCVNPGAVINGTSVGTYVSNSPALFAGSSVGVRMVNGQSDSYGNDSAIDNIKILDVTPQLDKTFSAASATINSPVALTFTVTNTSELAAKTGWSFTDTLPAGLVADPSTATTTCDGGVITASPTAVGVSGNLTTGQTSCTATIQVTAAQAGTYTNCVPDVVGLNVPGCATVQFKVPALAFDAHAHGGKVIAPLIGVAPIAPSDLTCTATPGVDTDRVLNASLPTLGSLGAIHTNASGTVDSQGLRTASANSTTAQVNLLGGLVTADALTTTATAAQDSFGQITTSGSTVVTNLKVAGVPVLNPTPNLPIVIPLVGSVIVNERTTIAGGRGVSVNALHITLLQGTHIVVSHAQASLGTPCPPVG</sequence>
<dbReference type="InterPro" id="IPR057693">
    <property type="entry name" value="DUF7933"/>
</dbReference>
<accession>A0A0N9I2E2</accession>
<dbReference type="KEGG" id="kphy:AOZ06_25695"/>
<dbReference type="InterPro" id="IPR047589">
    <property type="entry name" value="DUF11_rpt"/>
</dbReference>
<feature type="domain" description="DUF7933" evidence="2">
    <location>
        <begin position="253"/>
        <end position="355"/>
    </location>
</feature>